<dbReference type="Proteomes" id="UP001344658">
    <property type="component" value="Unassembled WGS sequence"/>
</dbReference>
<organism evidence="1 2">
    <name type="scientific">Actinacidiphila polyblastidii</name>
    <dbReference type="NCBI Taxonomy" id="3110430"/>
    <lineage>
        <taxon>Bacteria</taxon>
        <taxon>Bacillati</taxon>
        <taxon>Actinomycetota</taxon>
        <taxon>Actinomycetes</taxon>
        <taxon>Kitasatosporales</taxon>
        <taxon>Streptomycetaceae</taxon>
        <taxon>Actinacidiphila</taxon>
    </lineage>
</organism>
<evidence type="ECO:0000313" key="1">
    <source>
        <dbReference type="EMBL" id="MEE4542907.1"/>
    </source>
</evidence>
<gene>
    <name evidence="1" type="ORF">V2S66_13110</name>
</gene>
<dbReference type="SUPFAM" id="SSF52317">
    <property type="entry name" value="Class I glutamine amidotransferase-like"/>
    <property type="match status" value="1"/>
</dbReference>
<keyword evidence="2" id="KW-1185">Reference proteome</keyword>
<dbReference type="PROSITE" id="PS51273">
    <property type="entry name" value="GATASE_TYPE_1"/>
    <property type="match status" value="1"/>
</dbReference>
<dbReference type="PANTHER" id="PTHR43235">
    <property type="entry name" value="GLUTAMINE AMIDOTRANSFERASE PB2B2.05-RELATED"/>
    <property type="match status" value="1"/>
</dbReference>
<dbReference type="InterPro" id="IPR044668">
    <property type="entry name" value="PuuD-like"/>
</dbReference>
<dbReference type="PANTHER" id="PTHR43235:SF1">
    <property type="entry name" value="GLUTAMINE AMIDOTRANSFERASE PB2B2.05-RELATED"/>
    <property type="match status" value="1"/>
</dbReference>
<dbReference type="Gene3D" id="3.40.50.880">
    <property type="match status" value="1"/>
</dbReference>
<accession>A0ABU7PC99</accession>
<proteinExistence type="predicted"/>
<dbReference type="InterPro" id="IPR029062">
    <property type="entry name" value="Class_I_gatase-like"/>
</dbReference>
<comment type="caution">
    <text evidence="1">The sequence shown here is derived from an EMBL/GenBank/DDBJ whole genome shotgun (WGS) entry which is preliminary data.</text>
</comment>
<dbReference type="CDD" id="cd01745">
    <property type="entry name" value="GATase1_2"/>
    <property type="match status" value="1"/>
</dbReference>
<dbReference type="InterPro" id="IPR011697">
    <property type="entry name" value="Peptidase_C26"/>
</dbReference>
<keyword evidence="1" id="KW-0378">Hydrolase</keyword>
<reference evidence="1 2" key="1">
    <citation type="submission" date="2023-12" db="EMBL/GenBank/DDBJ databases">
        <title>Streptomyces sp. V4-01.</title>
        <authorList>
            <person name="Somphong A."/>
            <person name="Phongsopitanun W."/>
        </authorList>
    </citation>
    <scope>NUCLEOTIDE SEQUENCE [LARGE SCALE GENOMIC DNA]</scope>
    <source>
        <strain evidence="1 2">V4-01</strain>
    </source>
</reference>
<evidence type="ECO:0000313" key="2">
    <source>
        <dbReference type="Proteomes" id="UP001344658"/>
    </source>
</evidence>
<sequence length="229" mass="23566">MVGVTTYRERARWGVWELDAALLPQAYVRLVTDAGAAAVLLPPQPGAAADEVVRRLDAVIVAGGPDVAPGLYGAARDPRTGPEAPARDAWESALLTAALRADRPLLGVCRGMQLLNVVRGGTLAQHIEGHLDAPGVFGTHEIAATPGTLLASLLPDPVAVPTHHHQAVDRLGGGLTVSARAADGTVEAVEAPGVRFALGVQWHPEQDTDLRLVRGLLAAAGDGAVGGVT</sequence>
<dbReference type="Pfam" id="PF07722">
    <property type="entry name" value="Peptidase_C26"/>
    <property type="match status" value="1"/>
</dbReference>
<dbReference type="RefSeq" id="WP_330795050.1">
    <property type="nucleotide sequence ID" value="NZ_JAZEWV010000008.1"/>
</dbReference>
<dbReference type="GO" id="GO:0016787">
    <property type="term" value="F:hydrolase activity"/>
    <property type="evidence" value="ECO:0007669"/>
    <property type="project" value="UniProtKB-KW"/>
</dbReference>
<name>A0ABU7PC99_9ACTN</name>
<dbReference type="EMBL" id="JAZEWV010000008">
    <property type="protein sequence ID" value="MEE4542907.1"/>
    <property type="molecule type" value="Genomic_DNA"/>
</dbReference>
<protein>
    <submittedName>
        <fullName evidence="1">Gamma-glutamyl-gamma-aminobutyrate hydrolase family protein</fullName>
    </submittedName>
</protein>